<organism evidence="1">
    <name type="scientific">marine sediment metagenome</name>
    <dbReference type="NCBI Taxonomy" id="412755"/>
    <lineage>
        <taxon>unclassified sequences</taxon>
        <taxon>metagenomes</taxon>
        <taxon>ecological metagenomes</taxon>
    </lineage>
</organism>
<protein>
    <submittedName>
        <fullName evidence="1">Uncharacterized protein</fullName>
    </submittedName>
</protein>
<name>A0A0F9EWW7_9ZZZZ</name>
<proteinExistence type="predicted"/>
<comment type="caution">
    <text evidence="1">The sequence shown here is derived from an EMBL/GenBank/DDBJ whole genome shotgun (WGS) entry which is preliminary data.</text>
</comment>
<gene>
    <name evidence="1" type="ORF">LCGC14_2315520</name>
</gene>
<dbReference type="AlphaFoldDB" id="A0A0F9EWW7"/>
<dbReference type="EMBL" id="LAZR01032958">
    <property type="protein sequence ID" value="KKL49440.1"/>
    <property type="molecule type" value="Genomic_DNA"/>
</dbReference>
<sequence>MGVVDRYKKSTVTVRIGSGEAQDRINTIRVAIAAGKVGDPGLADPLPQLERDLADATTAADDDAFVFVFEALTGDELEALKLANPTSNVALAFDPVTFAPALIAAACIKFGDQDGLTDKEAAEIWDTFSAGDCEQLY</sequence>
<accession>A0A0F9EWW7</accession>
<reference evidence="1" key="1">
    <citation type="journal article" date="2015" name="Nature">
        <title>Complex archaea that bridge the gap between prokaryotes and eukaryotes.</title>
        <authorList>
            <person name="Spang A."/>
            <person name="Saw J.H."/>
            <person name="Jorgensen S.L."/>
            <person name="Zaremba-Niedzwiedzka K."/>
            <person name="Martijn J."/>
            <person name="Lind A.E."/>
            <person name="van Eijk R."/>
            <person name="Schleper C."/>
            <person name="Guy L."/>
            <person name="Ettema T.J."/>
        </authorList>
    </citation>
    <scope>NUCLEOTIDE SEQUENCE</scope>
</reference>
<feature type="non-terminal residue" evidence="1">
    <location>
        <position position="137"/>
    </location>
</feature>
<evidence type="ECO:0000313" key="1">
    <source>
        <dbReference type="EMBL" id="KKL49440.1"/>
    </source>
</evidence>